<dbReference type="Proteomes" id="UP000580250">
    <property type="component" value="Unassembled WGS sequence"/>
</dbReference>
<sequence>MNLLRFYKFFCWERIFVFFLFLIIYVQHSSEDVIDQWTRQGTALIEEAKIVGGQIRQCTCAEQRACIVEMQEQAMGCIDTCWNMFSKITVHPDKLRVCFGRADAIIENFIKCFEDNVDSCLPNFEDKKIPKVNITELFRLGVEKIEKTQKQLTKSLTDGPIRKIINTASEFGVCVKDCFLAKNPNKFCFDKKDCQPLLLDTKATKSLRRCTKMIDWKKESGDLCECSVKSGINDLHQYCPMLKLIGGGQKGKNKSTGK</sequence>
<comment type="caution">
    <text evidence="1">The sequence shown here is derived from an EMBL/GenBank/DDBJ whole genome shotgun (WGS) entry which is preliminary data.</text>
</comment>
<reference evidence="1 2" key="1">
    <citation type="submission" date="2020-08" db="EMBL/GenBank/DDBJ databases">
        <authorList>
            <person name="Koutsovoulos G."/>
            <person name="Danchin GJ E."/>
        </authorList>
    </citation>
    <scope>NUCLEOTIDE SEQUENCE [LARGE SCALE GENOMIC DNA]</scope>
</reference>
<dbReference type="AlphaFoldDB" id="A0A6V7TQP1"/>
<evidence type="ECO:0000313" key="1">
    <source>
        <dbReference type="EMBL" id="CAD2131340.1"/>
    </source>
</evidence>
<dbReference type="OrthoDB" id="5774418at2759"/>
<protein>
    <submittedName>
        <fullName evidence="1">Uncharacterized protein</fullName>
    </submittedName>
</protein>
<accession>A0A6V7TQP1</accession>
<dbReference type="EMBL" id="CAJEWN010000010">
    <property type="protein sequence ID" value="CAD2131340.1"/>
    <property type="molecule type" value="Genomic_DNA"/>
</dbReference>
<name>A0A6V7TQP1_MELEN</name>
<proteinExistence type="predicted"/>
<organism evidence="1 2">
    <name type="scientific">Meloidogyne enterolobii</name>
    <name type="common">Root-knot nematode worm</name>
    <name type="synonym">Meloidogyne mayaguensis</name>
    <dbReference type="NCBI Taxonomy" id="390850"/>
    <lineage>
        <taxon>Eukaryota</taxon>
        <taxon>Metazoa</taxon>
        <taxon>Ecdysozoa</taxon>
        <taxon>Nematoda</taxon>
        <taxon>Chromadorea</taxon>
        <taxon>Rhabditida</taxon>
        <taxon>Tylenchina</taxon>
        <taxon>Tylenchomorpha</taxon>
        <taxon>Tylenchoidea</taxon>
        <taxon>Meloidogynidae</taxon>
        <taxon>Meloidogyninae</taxon>
        <taxon>Meloidogyne</taxon>
    </lineage>
</organism>
<evidence type="ECO:0000313" key="2">
    <source>
        <dbReference type="Proteomes" id="UP000580250"/>
    </source>
</evidence>
<dbReference type="PANTHER" id="PTHR34401">
    <property type="entry name" value="PROTEIN CBG12388-RELATED"/>
    <property type="match status" value="1"/>
</dbReference>
<dbReference type="PANTHER" id="PTHR34401:SF6">
    <property type="entry name" value="DUF19 DOMAIN-CONTAINING PROTEIN"/>
    <property type="match status" value="1"/>
</dbReference>
<gene>
    <name evidence="1" type="ORF">MENT_LOCUS3285</name>
</gene>